<evidence type="ECO:0000313" key="19">
    <source>
        <dbReference type="EMBL" id="CAD9229368.1"/>
    </source>
</evidence>
<dbReference type="InterPro" id="IPR043130">
    <property type="entry name" value="CDP-OH_PTrfase_TM_dom"/>
</dbReference>
<dbReference type="PANTHER" id="PTHR15362:SF4">
    <property type="entry name" value="CDP-DIACYLGLYCEROL--INOSITOL 3-PHOSPHATIDYLTRANSFERASE"/>
    <property type="match status" value="1"/>
</dbReference>
<dbReference type="InterPro" id="IPR014387">
    <property type="entry name" value="CDP_diag_ino_3_P_euk"/>
</dbReference>
<evidence type="ECO:0000256" key="14">
    <source>
        <dbReference type="ARBA" id="ARBA00023209"/>
    </source>
</evidence>
<evidence type="ECO:0000256" key="15">
    <source>
        <dbReference type="ARBA" id="ARBA00023264"/>
    </source>
</evidence>
<dbReference type="GO" id="GO:0046872">
    <property type="term" value="F:metal ion binding"/>
    <property type="evidence" value="ECO:0007669"/>
    <property type="project" value="UniProtKB-KW"/>
</dbReference>
<keyword evidence="8 18" id="KW-0812">Transmembrane</keyword>
<comment type="similarity">
    <text evidence="4 16 17">Belongs to the CDP-alcohol phosphatidyltransferase class-I family.</text>
</comment>
<gene>
    <name evidence="19" type="ORF">TCHU04912_LOCUS22188</name>
</gene>
<evidence type="ECO:0000256" key="13">
    <source>
        <dbReference type="ARBA" id="ARBA00023136"/>
    </source>
</evidence>
<evidence type="ECO:0000256" key="5">
    <source>
        <dbReference type="ARBA" id="ARBA00013212"/>
    </source>
</evidence>
<dbReference type="GO" id="GO:0003881">
    <property type="term" value="F:CDP-diacylglycerol-inositol 3-phosphatidyltransferase activity"/>
    <property type="evidence" value="ECO:0007669"/>
    <property type="project" value="UniProtKB-UniRule"/>
</dbReference>
<evidence type="ECO:0000256" key="12">
    <source>
        <dbReference type="ARBA" id="ARBA00023098"/>
    </source>
</evidence>
<name>A0A7S1T8S2_9CHLO</name>
<dbReference type="AlphaFoldDB" id="A0A7S1T8S2"/>
<feature type="transmembrane region" description="Helical" evidence="18">
    <location>
        <begin position="209"/>
        <end position="226"/>
    </location>
</feature>
<dbReference type="GO" id="GO:0016020">
    <property type="term" value="C:membrane"/>
    <property type="evidence" value="ECO:0007669"/>
    <property type="project" value="UniProtKB-SubCell"/>
</dbReference>
<feature type="transmembrane region" description="Helical" evidence="18">
    <location>
        <begin position="92"/>
        <end position="113"/>
    </location>
</feature>
<comment type="subcellular location">
    <subcellularLocation>
        <location evidence="3">Membrane</location>
        <topology evidence="3">Multi-pass membrane protein</topology>
    </subcellularLocation>
</comment>
<keyword evidence="15 16" id="KW-1208">Phospholipid metabolism</keyword>
<keyword evidence="13 16" id="KW-0472">Membrane</keyword>
<dbReference type="EC" id="2.7.8.11" evidence="5 16"/>
<proteinExistence type="inferred from homology"/>
<evidence type="ECO:0000256" key="11">
    <source>
        <dbReference type="ARBA" id="ARBA00022989"/>
    </source>
</evidence>
<dbReference type="PROSITE" id="PS00379">
    <property type="entry name" value="CDP_ALCOHOL_P_TRANSF"/>
    <property type="match status" value="1"/>
</dbReference>
<keyword evidence="9" id="KW-0479">Metal-binding</keyword>
<evidence type="ECO:0000256" key="17">
    <source>
        <dbReference type="RuleBase" id="RU003750"/>
    </source>
</evidence>
<feature type="transmembrane region" description="Helical" evidence="18">
    <location>
        <begin position="150"/>
        <end position="169"/>
    </location>
</feature>
<sequence>MGTDRSSDQAGFWGRHENVYIYIPNLIGYGRVLIMLISFTIARTAPLTCVGLYFLGFALDETDGRAARAFNQTSTFGTVLDMVTDRVATSGLLMVLCIVYPDALLVFQLLLILDIFSHWLQMYAASLTGVTHKDAESKSWLVRVYYKHRLFMGFCCVCVEVLYLSAYLLHWQHAHNKPWGSVPLPFVQSLPGGQELLAQAIPQYWKQEGVPILFFVAMAATPGFLIKQATNVFQIKAAARKMVAFDNGKKER</sequence>
<keyword evidence="6 16" id="KW-0444">Lipid biosynthesis</keyword>
<keyword evidence="10" id="KW-0460">Magnesium</keyword>
<keyword evidence="7 16" id="KW-0808">Transferase</keyword>
<evidence type="ECO:0000256" key="3">
    <source>
        <dbReference type="ARBA" id="ARBA00004141"/>
    </source>
</evidence>
<dbReference type="InterPro" id="IPR000462">
    <property type="entry name" value="CDP-OH_P_trans"/>
</dbReference>
<comment type="cofactor">
    <cofactor evidence="2">
        <name>Mg(2+)</name>
        <dbReference type="ChEBI" id="CHEBI:18420"/>
    </cofactor>
</comment>
<dbReference type="PANTHER" id="PTHR15362">
    <property type="entry name" value="PHOSPHATIDYLINOSITOL SYNTHASE"/>
    <property type="match status" value="1"/>
</dbReference>
<organism evidence="19">
    <name type="scientific">Tetraselmis chuii</name>
    <dbReference type="NCBI Taxonomy" id="63592"/>
    <lineage>
        <taxon>Eukaryota</taxon>
        <taxon>Viridiplantae</taxon>
        <taxon>Chlorophyta</taxon>
        <taxon>core chlorophytes</taxon>
        <taxon>Chlorodendrophyceae</taxon>
        <taxon>Chlorodendrales</taxon>
        <taxon>Chlorodendraceae</taxon>
        <taxon>Tetraselmis</taxon>
    </lineage>
</organism>
<keyword evidence="14 16" id="KW-0594">Phospholipid biosynthesis</keyword>
<accession>A0A7S1T8S2</accession>
<protein>
    <recommendedName>
        <fullName evidence="5 16">CDP-diacylglycerol--inositol 3-phosphatidyltransferase</fullName>
        <ecNumber evidence="5 16">2.7.8.11</ecNumber>
    </recommendedName>
</protein>
<dbReference type="Gene3D" id="1.20.120.1760">
    <property type="match status" value="1"/>
</dbReference>
<dbReference type="GO" id="GO:0005794">
    <property type="term" value="C:Golgi apparatus"/>
    <property type="evidence" value="ECO:0007669"/>
    <property type="project" value="TreeGrafter"/>
</dbReference>
<comment type="catalytic activity">
    <reaction evidence="16">
        <text>a CDP-1,2-diacyl-sn-glycerol + myo-inositol = a 1,2-diacyl-sn-glycero-3-phospho-(1D-myo-inositol) + CMP + H(+)</text>
        <dbReference type="Rhea" id="RHEA:11580"/>
        <dbReference type="ChEBI" id="CHEBI:15378"/>
        <dbReference type="ChEBI" id="CHEBI:17268"/>
        <dbReference type="ChEBI" id="CHEBI:57880"/>
        <dbReference type="ChEBI" id="CHEBI:58332"/>
        <dbReference type="ChEBI" id="CHEBI:60377"/>
        <dbReference type="EC" id="2.7.8.11"/>
    </reaction>
</comment>
<dbReference type="EMBL" id="HBGG01042929">
    <property type="protein sequence ID" value="CAD9229368.1"/>
    <property type="molecule type" value="Transcribed_RNA"/>
</dbReference>
<evidence type="ECO:0000256" key="8">
    <source>
        <dbReference type="ARBA" id="ARBA00022692"/>
    </source>
</evidence>
<evidence type="ECO:0000256" key="9">
    <source>
        <dbReference type="ARBA" id="ARBA00022723"/>
    </source>
</evidence>
<reference evidence="19" key="1">
    <citation type="submission" date="2021-01" db="EMBL/GenBank/DDBJ databases">
        <authorList>
            <person name="Corre E."/>
            <person name="Pelletier E."/>
            <person name="Niang G."/>
            <person name="Scheremetjew M."/>
            <person name="Finn R."/>
            <person name="Kale V."/>
            <person name="Holt S."/>
            <person name="Cochrane G."/>
            <person name="Meng A."/>
            <person name="Brown T."/>
            <person name="Cohen L."/>
        </authorList>
    </citation>
    <scope>NUCLEOTIDE SEQUENCE</scope>
    <source>
        <strain evidence="19">PLY429</strain>
    </source>
</reference>
<evidence type="ECO:0000256" key="7">
    <source>
        <dbReference type="ARBA" id="ARBA00022679"/>
    </source>
</evidence>
<evidence type="ECO:0000256" key="10">
    <source>
        <dbReference type="ARBA" id="ARBA00022842"/>
    </source>
</evidence>
<evidence type="ECO:0000256" key="4">
    <source>
        <dbReference type="ARBA" id="ARBA00010441"/>
    </source>
</evidence>
<dbReference type="GO" id="GO:0006661">
    <property type="term" value="P:phosphatidylinositol biosynthetic process"/>
    <property type="evidence" value="ECO:0007669"/>
    <property type="project" value="TreeGrafter"/>
</dbReference>
<evidence type="ECO:0000256" key="2">
    <source>
        <dbReference type="ARBA" id="ARBA00001946"/>
    </source>
</evidence>
<evidence type="ECO:0000256" key="6">
    <source>
        <dbReference type="ARBA" id="ARBA00022516"/>
    </source>
</evidence>
<evidence type="ECO:0000256" key="16">
    <source>
        <dbReference type="PIRNR" id="PIRNR000848"/>
    </source>
</evidence>
<keyword evidence="11 18" id="KW-1133">Transmembrane helix</keyword>
<dbReference type="InterPro" id="IPR048254">
    <property type="entry name" value="CDP_ALCOHOL_P_TRANSF_CS"/>
</dbReference>
<dbReference type="PIRSF" id="PIRSF000848">
    <property type="entry name" value="CDP_diag_ino_3_P"/>
    <property type="match status" value="1"/>
</dbReference>
<evidence type="ECO:0000256" key="18">
    <source>
        <dbReference type="SAM" id="Phobius"/>
    </source>
</evidence>
<comment type="cofactor">
    <cofactor evidence="1">
        <name>Mn(2+)</name>
        <dbReference type="ChEBI" id="CHEBI:29035"/>
    </cofactor>
</comment>
<keyword evidence="12 16" id="KW-0443">Lipid metabolism</keyword>
<dbReference type="Pfam" id="PF01066">
    <property type="entry name" value="CDP-OH_P_transf"/>
    <property type="match status" value="1"/>
</dbReference>
<evidence type="ECO:0000256" key="1">
    <source>
        <dbReference type="ARBA" id="ARBA00001936"/>
    </source>
</evidence>